<name>A0A6J5N8V0_9CAUD</name>
<dbReference type="Pfam" id="PF06048">
    <property type="entry name" value="DUF927"/>
    <property type="match status" value="1"/>
</dbReference>
<gene>
    <name evidence="2" type="ORF">UFOVP654_46</name>
</gene>
<evidence type="ECO:0000259" key="1">
    <source>
        <dbReference type="Pfam" id="PF06048"/>
    </source>
</evidence>
<proteinExistence type="predicted"/>
<feature type="domain" description="DUF927" evidence="1">
    <location>
        <begin position="472"/>
        <end position="686"/>
    </location>
</feature>
<evidence type="ECO:0000313" key="2">
    <source>
        <dbReference type="EMBL" id="CAB4154932.1"/>
    </source>
</evidence>
<organism evidence="2">
    <name type="scientific">uncultured Caudovirales phage</name>
    <dbReference type="NCBI Taxonomy" id="2100421"/>
    <lineage>
        <taxon>Viruses</taxon>
        <taxon>Duplodnaviria</taxon>
        <taxon>Heunggongvirae</taxon>
        <taxon>Uroviricota</taxon>
        <taxon>Caudoviricetes</taxon>
        <taxon>Peduoviridae</taxon>
        <taxon>Maltschvirus</taxon>
        <taxon>Maltschvirus maltsch</taxon>
    </lineage>
</organism>
<sequence length="982" mass="109027">MEPLEFLAEVLPPPGNGRYCVVELSKNKEHFFVDTLEQALPKINTWKQRGLDVYFALGTFGDLDRRLATNVQMVRCIAVDVDCNHPKDIPDADGVVKSKAYPSAQAAAQAIMQFAEEVGLSGLGSPWLVASGGGVHAYWPFKEAVDINEWKPVAEGFKRLCFQKKLDIDQTITADASRVLRVFDTINTGIKNNKKVREVTNVKFKNAGDHFDFADIRALVERNLIGTAYAVQTVTPSTALVLPGQRPTKEAKSSVQLYANSVTKFGNIFKATRAGGGCDQLRYYVEHADEDGMEPLWRAHLSIAKKCEDGEKAAVWLSGLHPYDEDRMHRKLAEIKGPYPCTKFDSENPGVCVSCKHWGKITNPLALGRDVALSNEAKQVEVAGPAVSDEVRQVLRPEPPRGYSYGANGGVFVVKDDEDANGNKVQRKIMLLAYDLFPVDILVTNKEHTIHMIALRPDGGQTVTLPQKSVVSKEETLKSLANQNVLATFGALNDVNLFHYIRASVEKMSSEKSPVRVPESYGWQQDDTFVFAGRIYSKGTPIDVPMAGLENIINNTKPTGTLEGWRACINMLIRRELYDILAVFLAGAGSPLMRFTGLYGMTYHCAARASGTGKSLALEAAASIWGHPAHYRTGKSTSMVAMQQRLGLLHSLPLVTDEITSKNREAPEWFSEFLLDMTEGRGKERMESGANKERINNSTWAGHALMSSNTYVVDSLTGARKVGAEGELRRLIEFRMNDILTWSPEEIEIIKSLSHNYAVAGEVLADFFAKNVPLLKELVPDIVRKMHVEYGATNDERFWIGSVGCNIAAGIIMSDAHTGLVNLPLDKLIDAYRKRIEYQRIAIRGNKRSTEDVLNEFIRESWGQFVVVNYGISGGILAQMGDGGSIDKSTTRKEVKGRVENGAIEGYTDFYIEERVLRSFCATMNYGYAEFKEQLEKLFAVKYMPRKDLMSRTGGPPLRTAVMKITRPIDEELENHLSVAKD</sequence>
<dbReference type="InterPro" id="IPR009270">
    <property type="entry name" value="DUF927"/>
</dbReference>
<dbReference type="EMBL" id="LR796614">
    <property type="protein sequence ID" value="CAB4154932.1"/>
    <property type="molecule type" value="Genomic_DNA"/>
</dbReference>
<accession>A0A6J5N8V0</accession>
<reference evidence="2" key="1">
    <citation type="submission" date="2020-04" db="EMBL/GenBank/DDBJ databases">
        <authorList>
            <person name="Chiriac C."/>
            <person name="Salcher M."/>
            <person name="Ghai R."/>
            <person name="Kavagutti S V."/>
        </authorList>
    </citation>
    <scope>NUCLEOTIDE SEQUENCE</scope>
</reference>
<protein>
    <recommendedName>
        <fullName evidence="1">DUF927 domain-containing protein</fullName>
    </recommendedName>
</protein>